<keyword evidence="2" id="KW-0343">GTPase activation</keyword>
<dbReference type="Pfam" id="PF12068">
    <property type="entry name" value="PH_RBD"/>
    <property type="match status" value="1"/>
</dbReference>
<dbReference type="GO" id="GO:0005737">
    <property type="term" value="C:cytoplasm"/>
    <property type="evidence" value="ECO:0007669"/>
    <property type="project" value="UniProtKB-SubCell"/>
</dbReference>
<organism evidence="7 8">
    <name type="scientific">[Myrmecia] bisecta</name>
    <dbReference type="NCBI Taxonomy" id="41462"/>
    <lineage>
        <taxon>Eukaryota</taxon>
        <taxon>Viridiplantae</taxon>
        <taxon>Chlorophyta</taxon>
        <taxon>core chlorophytes</taxon>
        <taxon>Trebouxiophyceae</taxon>
        <taxon>Trebouxiales</taxon>
        <taxon>Trebouxiaceae</taxon>
        <taxon>Myrmecia</taxon>
    </lineage>
</organism>
<comment type="caution">
    <text evidence="7">The sequence shown here is derived from an EMBL/GenBank/DDBJ whole genome shotgun (WGS) entry which is preliminary data.</text>
</comment>
<protein>
    <recommendedName>
        <fullName evidence="6">Rab-GAP TBC domain-containing protein</fullName>
    </recommendedName>
</protein>
<dbReference type="AlphaFoldDB" id="A0AAW1PXK9"/>
<evidence type="ECO:0000259" key="6">
    <source>
        <dbReference type="PROSITE" id="PS50086"/>
    </source>
</evidence>
<sequence>MWFVEGTSAFPAEDSLNRGCTAGRCSTERSTCAAPSFRTVSGSLRGPILRTVEGQEGAVLCNDDESLCTASRENSLADCGVVSLGSYDDCPEALDMASRSRPALEPQAAAEPERAKGCSTPDGSSELDEEEVDTYRSDDEQFSDVGELGDTEVVYVREGVAVWPTKSERIMGRLSLIKQHRVMFLAWLPYSNGSLNEDGTFQLPAHDERGSHQHATDRTMYAVHPIPLSEVKAIRKHTPSFGWHYIIVVLINGLTLPPLYFNNGGIKALFSALKQHAFLVKSSDDPNTHLINDTADPLQRSLTSLELTDILLGAPPPGASSTFAPTTGEAARAWAEEQALKPPLMHTVLENFQRVTQLARDTTSSFFATASYFGPAFPPEEAGMLSAPSMAVSCPQLMPAQSAHASLARVNPLAASPPSGPAAAAAAAAAAQALEERQRSGEDACTTGVGVFELIEKQATDGGRGSGRRLRPPPLSLEEWGTFLNGEGRLVDEKGFRQRVFYSGVEPGLRREAWKFLLGFYPMDSTAKQRAALLDAKRREYEQLKAQWTTITDAQAAMHAKWRERRSRVDKDVRRTDRMHPFYSGERNANIKSLRRILLTYSIFNFDLGYCQGMSDLASPMLYVMRDEAEAFWCFAALMERLESNFHTDSRGMHAQLLALRNLIQLVDPKLHAYLEGRDCLNYFFCYRWLLIHFKREFTFDEVLRLWEALWSRHLTKNMHIYLVAAVLELHRRNIMEGHLDFDSLLKFCVELSGKLDLDHALRNAELLCEAAGAAGKECLANLLPYT</sequence>
<dbReference type="FunFam" id="1.10.8.270:FF:000005">
    <property type="entry name" value="TBC1 domain family member 15"/>
    <property type="match status" value="1"/>
</dbReference>
<evidence type="ECO:0000256" key="5">
    <source>
        <dbReference type="SAM" id="MobiDB-lite"/>
    </source>
</evidence>
<dbReference type="InterPro" id="IPR021935">
    <property type="entry name" value="SGSM1/2_RBD"/>
</dbReference>
<dbReference type="InterPro" id="IPR000195">
    <property type="entry name" value="Rab-GAP-TBC_dom"/>
</dbReference>
<dbReference type="Proteomes" id="UP001489004">
    <property type="component" value="Unassembled WGS sequence"/>
</dbReference>
<accession>A0AAW1PXK9</accession>
<feature type="domain" description="Rab-GAP TBC" evidence="6">
    <location>
        <begin position="504"/>
        <end position="714"/>
    </location>
</feature>
<reference evidence="7 8" key="1">
    <citation type="journal article" date="2024" name="Nat. Commun.">
        <title>Phylogenomics reveals the evolutionary origins of lichenization in chlorophyte algae.</title>
        <authorList>
            <person name="Puginier C."/>
            <person name="Libourel C."/>
            <person name="Otte J."/>
            <person name="Skaloud P."/>
            <person name="Haon M."/>
            <person name="Grisel S."/>
            <person name="Petersen M."/>
            <person name="Berrin J.G."/>
            <person name="Delaux P.M."/>
            <person name="Dal Grande F."/>
            <person name="Keller J."/>
        </authorList>
    </citation>
    <scope>NUCLEOTIDE SEQUENCE [LARGE SCALE GENOMIC DNA]</scope>
    <source>
        <strain evidence="7 8">SAG 2043</strain>
    </source>
</reference>
<proteinExistence type="predicted"/>
<comment type="subcellular location">
    <subcellularLocation>
        <location evidence="1">Cytoplasm</location>
    </subcellularLocation>
</comment>
<evidence type="ECO:0000313" key="8">
    <source>
        <dbReference type="Proteomes" id="UP001489004"/>
    </source>
</evidence>
<evidence type="ECO:0000256" key="3">
    <source>
        <dbReference type="ARBA" id="ARBA00022490"/>
    </source>
</evidence>
<dbReference type="SMART" id="SM00164">
    <property type="entry name" value="TBC"/>
    <property type="match status" value="1"/>
</dbReference>
<name>A0AAW1PXK9_9CHLO</name>
<keyword evidence="8" id="KW-1185">Reference proteome</keyword>
<feature type="region of interest" description="Disordered" evidence="5">
    <location>
        <begin position="99"/>
        <end position="139"/>
    </location>
</feature>
<dbReference type="PANTHER" id="PTHR22957:SF502">
    <property type="entry name" value="SMALL G PROTEIN SIGNALING MODULATOR 2-RELATED"/>
    <property type="match status" value="1"/>
</dbReference>
<dbReference type="PROSITE" id="PS50086">
    <property type="entry name" value="TBC_RABGAP"/>
    <property type="match status" value="1"/>
</dbReference>
<evidence type="ECO:0000256" key="1">
    <source>
        <dbReference type="ARBA" id="ARBA00004496"/>
    </source>
</evidence>
<dbReference type="InterPro" id="IPR035969">
    <property type="entry name" value="Rab-GAP_TBC_sf"/>
</dbReference>
<dbReference type="EMBL" id="JALJOR010000007">
    <property type="protein sequence ID" value="KAK9814540.1"/>
    <property type="molecule type" value="Genomic_DNA"/>
</dbReference>
<dbReference type="Gene3D" id="1.10.472.80">
    <property type="entry name" value="Ypt/Rab-GAP domain of gyp1p, domain 3"/>
    <property type="match status" value="1"/>
</dbReference>
<dbReference type="Pfam" id="PF00566">
    <property type="entry name" value="RabGAP-TBC"/>
    <property type="match status" value="1"/>
</dbReference>
<keyword evidence="3" id="KW-0963">Cytoplasm</keyword>
<dbReference type="PANTHER" id="PTHR22957">
    <property type="entry name" value="TBC1 DOMAIN FAMILY MEMBER GTPASE-ACTIVATING PROTEIN"/>
    <property type="match status" value="1"/>
</dbReference>
<evidence type="ECO:0000313" key="7">
    <source>
        <dbReference type="EMBL" id="KAK9814540.1"/>
    </source>
</evidence>
<evidence type="ECO:0000256" key="4">
    <source>
        <dbReference type="ARBA" id="ARBA00022553"/>
    </source>
</evidence>
<evidence type="ECO:0000256" key="2">
    <source>
        <dbReference type="ARBA" id="ARBA00022468"/>
    </source>
</evidence>
<gene>
    <name evidence="7" type="ORF">WJX72_007608</name>
</gene>
<keyword evidence="4" id="KW-0597">Phosphoprotein</keyword>
<dbReference type="SUPFAM" id="SSF47923">
    <property type="entry name" value="Ypt/Rab-GAP domain of gyp1p"/>
    <property type="match status" value="2"/>
</dbReference>
<dbReference type="Gene3D" id="2.30.29.230">
    <property type="match status" value="1"/>
</dbReference>
<dbReference type="Gene3D" id="1.10.8.270">
    <property type="entry name" value="putative rabgap domain of human tbc1 domain family member 14 like domains"/>
    <property type="match status" value="1"/>
</dbReference>
<dbReference type="GO" id="GO:0005096">
    <property type="term" value="F:GTPase activator activity"/>
    <property type="evidence" value="ECO:0007669"/>
    <property type="project" value="UniProtKB-KW"/>
</dbReference>